<dbReference type="AlphaFoldDB" id="A0A9Q8SPS3"/>
<dbReference type="EMBL" id="CP019475">
    <property type="protein sequence ID" value="UQC81304.1"/>
    <property type="molecule type" value="Genomic_DNA"/>
</dbReference>
<dbReference type="KEGG" id="clup:CLUP02_06790"/>
<keyword evidence="1" id="KW-1133">Transmembrane helix</keyword>
<keyword evidence="1" id="KW-0812">Transmembrane</keyword>
<gene>
    <name evidence="2" type="ORF">CLUP02_06790</name>
</gene>
<accession>A0A9Q8SPS3</accession>
<feature type="transmembrane region" description="Helical" evidence="1">
    <location>
        <begin position="6"/>
        <end position="29"/>
    </location>
</feature>
<evidence type="ECO:0000313" key="2">
    <source>
        <dbReference type="EMBL" id="UQC81304.1"/>
    </source>
</evidence>
<dbReference type="RefSeq" id="XP_049142930.1">
    <property type="nucleotide sequence ID" value="XM_049285787.1"/>
</dbReference>
<organism evidence="2 3">
    <name type="scientific">Colletotrichum lupini</name>
    <dbReference type="NCBI Taxonomy" id="145971"/>
    <lineage>
        <taxon>Eukaryota</taxon>
        <taxon>Fungi</taxon>
        <taxon>Dikarya</taxon>
        <taxon>Ascomycota</taxon>
        <taxon>Pezizomycotina</taxon>
        <taxon>Sordariomycetes</taxon>
        <taxon>Hypocreomycetidae</taxon>
        <taxon>Glomerellales</taxon>
        <taxon>Glomerellaceae</taxon>
        <taxon>Colletotrichum</taxon>
        <taxon>Colletotrichum acutatum species complex</taxon>
    </lineage>
</organism>
<keyword evidence="3" id="KW-1185">Reference proteome</keyword>
<reference evidence="2" key="1">
    <citation type="journal article" date="2021" name="Mol. Plant Microbe Interact.">
        <title>Complete Genome Sequence of the Plant-Pathogenic Fungus Colletotrichum lupini.</title>
        <authorList>
            <person name="Baroncelli R."/>
            <person name="Pensec F."/>
            <person name="Da Lio D."/>
            <person name="Boufleur T."/>
            <person name="Vicente I."/>
            <person name="Sarrocco S."/>
            <person name="Picot A."/>
            <person name="Baraldi E."/>
            <person name="Sukno S."/>
            <person name="Thon M."/>
            <person name="Le Floch G."/>
        </authorList>
    </citation>
    <scope>NUCLEOTIDE SEQUENCE</scope>
    <source>
        <strain evidence="2">IMI 504893</strain>
    </source>
</reference>
<dbReference type="GeneID" id="73340797"/>
<sequence>MTESSLAIELLVVIPMSHFLAVLSSGAVARDLKYLGHGAYSGNFLTPGLTYRFENERQEVLRRCQEIPLSHYKARFFYVFLPQGFEPEGKLYVYCVSSVWSV</sequence>
<dbReference type="Proteomes" id="UP000830671">
    <property type="component" value="Chromosome 3"/>
</dbReference>
<evidence type="ECO:0000313" key="3">
    <source>
        <dbReference type="Proteomes" id="UP000830671"/>
    </source>
</evidence>
<protein>
    <submittedName>
        <fullName evidence="2">Uncharacterized protein</fullName>
    </submittedName>
</protein>
<proteinExistence type="predicted"/>
<keyword evidence="1" id="KW-0472">Membrane</keyword>
<name>A0A9Q8SPS3_9PEZI</name>
<evidence type="ECO:0000256" key="1">
    <source>
        <dbReference type="SAM" id="Phobius"/>
    </source>
</evidence>